<keyword evidence="2" id="KW-1185">Reference proteome</keyword>
<name>A0ABS1LRZ5_9LACO</name>
<evidence type="ECO:0000313" key="2">
    <source>
        <dbReference type="Proteomes" id="UP000640912"/>
    </source>
</evidence>
<comment type="caution">
    <text evidence="1">The sequence shown here is derived from an EMBL/GenBank/DDBJ whole genome shotgun (WGS) entry which is preliminary data.</text>
</comment>
<dbReference type="Proteomes" id="UP000640912">
    <property type="component" value="Unassembled WGS sequence"/>
</dbReference>
<gene>
    <name evidence="1" type="ORF">JEM47_00040</name>
</gene>
<reference evidence="1 2" key="1">
    <citation type="journal article" date="2021" name="Microorganisms">
        <title>Dual Inhibition of Salmonella enterica and Clostridium perfringens by New Probiotic Candidates Isolated from Chicken Intestinal Mucosa.</title>
        <authorList>
            <person name="Lone A."/>
            <person name="Mottawea W."/>
            <person name="Ait Chait Y."/>
            <person name="Hammami R."/>
        </authorList>
    </citation>
    <scope>NUCLEOTIDE SEQUENCE [LARGE SCALE GENOMIC DNA]</scope>
    <source>
        <strain evidence="1 2">A12</strain>
    </source>
</reference>
<dbReference type="RefSeq" id="WP_202017219.1">
    <property type="nucleotide sequence ID" value="NZ_JAEHNR010000001.1"/>
</dbReference>
<evidence type="ECO:0000313" key="1">
    <source>
        <dbReference type="EMBL" id="MBL1070941.1"/>
    </source>
</evidence>
<dbReference type="EMBL" id="JAEHNR010000001">
    <property type="protein sequence ID" value="MBL1070941.1"/>
    <property type="molecule type" value="Genomic_DNA"/>
</dbReference>
<accession>A0ABS1LRZ5</accession>
<organism evidence="1 2">
    <name type="scientific">Lactobacillus kitasatonis</name>
    <dbReference type="NCBI Taxonomy" id="237446"/>
    <lineage>
        <taxon>Bacteria</taxon>
        <taxon>Bacillati</taxon>
        <taxon>Bacillota</taxon>
        <taxon>Bacilli</taxon>
        <taxon>Lactobacillales</taxon>
        <taxon>Lactobacillaceae</taxon>
        <taxon>Lactobacillus</taxon>
    </lineage>
</organism>
<proteinExistence type="predicted"/>
<protein>
    <submittedName>
        <fullName evidence="1">Uncharacterized protein</fullName>
    </submittedName>
</protein>
<sequence>MAQAKVIDNNVGDQKTSIDLVNDSSVKRLLRLKRITGAQIGRILFLNVCEMLEGRQQLYTYTEYSDLIKKLDTEDEIKDFIFYQRLTTYAVNEVNELMIRNSLSLKGLKYIHSEIRLCQLDPTHELDHREINSTINDIRLNLQYINSYALFYDAVKKLLRDPRLKSKYRITNQARQVIKEAEKYDKYLFKHFNKIELEKLKLFPIGETPRIYIDHKPRPITITKIIDYLKVVFDPSVNIGNVTTSNVAKYLNNNFPRD</sequence>